<evidence type="ECO:0000313" key="9">
    <source>
        <dbReference type="Proteomes" id="UP000003022"/>
    </source>
</evidence>
<dbReference type="EMBL" id="AEYX01000038">
    <property type="protein sequence ID" value="EGG46206.1"/>
    <property type="molecule type" value="Genomic_DNA"/>
</dbReference>
<evidence type="ECO:0000256" key="1">
    <source>
        <dbReference type="ARBA" id="ARBA00005272"/>
    </source>
</evidence>
<dbReference type="RefSeq" id="WP_006141481.1">
    <property type="nucleotide sequence ID" value="NZ_AEYX01000038.1"/>
</dbReference>
<comment type="similarity">
    <text evidence="1">Belongs to the NADH dehydrogenase family.</text>
</comment>
<dbReference type="PRINTS" id="PR00368">
    <property type="entry name" value="FADPNR"/>
</dbReference>
<gene>
    <name evidence="8" type="ORF">SGM_3711</name>
</gene>
<protein>
    <submittedName>
        <fullName evidence="8">Disulfide oxidoreductase</fullName>
    </submittedName>
</protein>
<dbReference type="PANTHER" id="PTHR43706:SF45">
    <property type="entry name" value="NADH DEHYDROGENASE-LIKE PROTEIN RV1812C"/>
    <property type="match status" value="1"/>
</dbReference>
<name>F3NKP7_9ACTN</name>
<keyword evidence="4" id="KW-0560">Oxidoreductase</keyword>
<evidence type="ECO:0000259" key="7">
    <source>
        <dbReference type="Pfam" id="PF07992"/>
    </source>
</evidence>
<evidence type="ECO:0000256" key="6">
    <source>
        <dbReference type="SAM" id="MobiDB-lite"/>
    </source>
</evidence>
<organism evidence="8 9">
    <name type="scientific">Streptomyces griseoaurantiacus M045</name>
    <dbReference type="NCBI Taxonomy" id="996637"/>
    <lineage>
        <taxon>Bacteria</taxon>
        <taxon>Bacillati</taxon>
        <taxon>Actinomycetota</taxon>
        <taxon>Actinomycetes</taxon>
        <taxon>Kitasatosporales</taxon>
        <taxon>Streptomycetaceae</taxon>
        <taxon>Streptomyces</taxon>
        <taxon>Streptomyces aurantiacus group</taxon>
    </lineage>
</organism>
<dbReference type="Gene3D" id="3.50.50.100">
    <property type="match status" value="1"/>
</dbReference>
<dbReference type="Pfam" id="PF07992">
    <property type="entry name" value="Pyr_redox_2"/>
    <property type="match status" value="1"/>
</dbReference>
<dbReference type="eggNOG" id="COG1252">
    <property type="taxonomic scope" value="Bacteria"/>
</dbReference>
<keyword evidence="2" id="KW-0285">Flavoprotein</keyword>
<feature type="compositionally biased region" description="Pro residues" evidence="6">
    <location>
        <begin position="443"/>
        <end position="453"/>
    </location>
</feature>
<reference evidence="8 9" key="1">
    <citation type="journal article" date="2011" name="J. Bacteriol.">
        <title>Draft genome sequence of the marine bacterium Streptomyces griseoaurantiacus M045, which produces novel manumycin-type antibiotics with a pABA core component.</title>
        <authorList>
            <person name="Li F."/>
            <person name="Jiang P."/>
            <person name="Zheng H."/>
            <person name="Wang S."/>
            <person name="Zhao G."/>
            <person name="Qin S."/>
            <person name="Liu Z."/>
        </authorList>
    </citation>
    <scope>NUCLEOTIDE SEQUENCE [LARGE SCALE GENOMIC DNA]</scope>
    <source>
        <strain evidence="8 9">M045</strain>
    </source>
</reference>
<evidence type="ECO:0000313" key="8">
    <source>
        <dbReference type="EMBL" id="EGG46206.1"/>
    </source>
</evidence>
<dbReference type="PANTHER" id="PTHR43706">
    <property type="entry name" value="NADH DEHYDROGENASE"/>
    <property type="match status" value="1"/>
</dbReference>
<dbReference type="STRING" id="996637.SGM_3711"/>
<dbReference type="InterPro" id="IPR045024">
    <property type="entry name" value="NDH-2"/>
</dbReference>
<dbReference type="GO" id="GO:0003954">
    <property type="term" value="F:NADH dehydrogenase activity"/>
    <property type="evidence" value="ECO:0007669"/>
    <property type="project" value="InterPro"/>
</dbReference>
<evidence type="ECO:0000256" key="5">
    <source>
        <dbReference type="ARBA" id="ARBA00023027"/>
    </source>
</evidence>
<keyword evidence="9" id="KW-1185">Reference proteome</keyword>
<accession>F3NKP7</accession>
<feature type="region of interest" description="Disordered" evidence="6">
    <location>
        <begin position="434"/>
        <end position="453"/>
    </location>
</feature>
<keyword evidence="3" id="KW-0274">FAD</keyword>
<evidence type="ECO:0000256" key="3">
    <source>
        <dbReference type="ARBA" id="ARBA00022827"/>
    </source>
</evidence>
<feature type="domain" description="FAD/NAD(P)-binding" evidence="7">
    <location>
        <begin position="1"/>
        <end position="336"/>
    </location>
</feature>
<dbReference type="AlphaFoldDB" id="F3NKP7"/>
<sequence length="453" mass="49535">MRILIVGGGYVGLYTALRLQRKLKPELGRGEVEIVVVSPDPYMTYQPFLPEAAAGSISPRHVVVPLRRVLADCRIVVGEVQTIDHSKRTVTLTTLATEETGGTEQLSYDELVLAPGSVSRTLPVPGLAEHGIGFKSVEEAIGLRNHVLEQLDIASSTRDPAIRDAALTFVFVGGGYAGVEALAELEDMARYASRYYHNVRREDMKWILVEATGRILPEVGEEMGRYTVTELRRRNIDVRLDTRLESCVDRIAVLSDGSRFPTRTVVWTAGVKPHPVLAATDLPLNARGRLRCTPYLTVDGVDHAWGAGDAAAVPDVSTDEPGKETAPNAQHAVRQAKTLGDNLARSLRGQPLQQYSHAYVGSVASLGLHKGVAHVYGRKLKGWPAWFMHRTYHLSRVPTFNRKARVLAEWTLAGLFKREIVSLGSLEHPRAEFELAAGGKPSQNPPGNPKGSS</sequence>
<dbReference type="InterPro" id="IPR023753">
    <property type="entry name" value="FAD/NAD-binding_dom"/>
</dbReference>
<evidence type="ECO:0000256" key="4">
    <source>
        <dbReference type="ARBA" id="ARBA00023002"/>
    </source>
</evidence>
<comment type="caution">
    <text evidence="8">The sequence shown here is derived from an EMBL/GenBank/DDBJ whole genome shotgun (WGS) entry which is preliminary data.</text>
</comment>
<evidence type="ECO:0000256" key="2">
    <source>
        <dbReference type="ARBA" id="ARBA00022630"/>
    </source>
</evidence>
<dbReference type="Proteomes" id="UP000003022">
    <property type="component" value="Unassembled WGS sequence"/>
</dbReference>
<dbReference type="InterPro" id="IPR036188">
    <property type="entry name" value="FAD/NAD-bd_sf"/>
</dbReference>
<dbReference type="SUPFAM" id="SSF51905">
    <property type="entry name" value="FAD/NAD(P)-binding domain"/>
    <property type="match status" value="2"/>
</dbReference>
<proteinExistence type="inferred from homology"/>
<keyword evidence="5" id="KW-0520">NAD</keyword>